<keyword evidence="3" id="KW-1003">Cell membrane</keyword>
<feature type="transmembrane region" description="Helical" evidence="7">
    <location>
        <begin position="381"/>
        <end position="404"/>
    </location>
</feature>
<dbReference type="Proteomes" id="UP000730618">
    <property type="component" value="Unassembled WGS sequence"/>
</dbReference>
<evidence type="ECO:0000256" key="6">
    <source>
        <dbReference type="ARBA" id="ARBA00023136"/>
    </source>
</evidence>
<dbReference type="InterPro" id="IPR020846">
    <property type="entry name" value="MFS_dom"/>
</dbReference>
<sequence length="564" mass="59142">MSTYAKSAVLHEPAVSEDAGRKPRLMLAVMLLSVFMSVANIFIVNVATPSIQRGLHAGFSDVQFVIASYTLAFAISLIIGGRLGDRFGRKRMLLLGVAGFTVSSVLCGISSGVTMLIVARIIQGLSAALISPQVLSLIQVNYPPDKRGAIFGMYGAAQGIAASTGQVIGGLLLQLNPGGLDWRTVFFFNVPVGIVLLFMIPSIRESKADESAKLDWAGALLVAIGLLMLVYPLVQGQKEGWPIGLIASLILSVPMLAAFAWYEKRLLRHGHIPFMNVELFGQRMFTVGMMIVFLLMCSQAAFFLVTAYFLQSGLGLTALQAGFVILPMGLGYFAASLLSSRASARLGPHVLTLGTTLTVAGFLALALSVHATGILPGGSVWVPALAVLGLGQGFIAAPLTNIVLSKVRSSHIGSASGILTTGMQVAFAIGTGLIGIVWLNATGHHADSVGKQVAQQLQQRMPAYASMSAEQRGAVLETLRACYPLLARSSDSSAVPADCSIAAADASPASHLYADGVRQATAQNYADSYLLCLFILAALAAVMFPPVLALGRKRSPAAPSVPGS</sequence>
<comment type="subcellular location">
    <subcellularLocation>
        <location evidence="1">Cell membrane</location>
        <topology evidence="1">Multi-pass membrane protein</topology>
    </subcellularLocation>
</comment>
<proteinExistence type="predicted"/>
<feature type="transmembrane region" description="Helical" evidence="7">
    <location>
        <begin position="350"/>
        <end position="375"/>
    </location>
</feature>
<dbReference type="NCBIfam" id="TIGR00711">
    <property type="entry name" value="efflux_EmrB"/>
    <property type="match status" value="1"/>
</dbReference>
<keyword evidence="2" id="KW-0813">Transport</keyword>
<evidence type="ECO:0000313" key="9">
    <source>
        <dbReference type="EMBL" id="CAG7636573.1"/>
    </source>
</evidence>
<dbReference type="InterPro" id="IPR004638">
    <property type="entry name" value="EmrB-like"/>
</dbReference>
<name>A0ABM8VG05_9BACL</name>
<comment type="caution">
    <text evidence="9">The sequence shown here is derived from an EMBL/GenBank/DDBJ whole genome shotgun (WGS) entry which is preliminary data.</text>
</comment>
<feature type="transmembrane region" description="Helical" evidence="7">
    <location>
        <begin position="416"/>
        <end position="439"/>
    </location>
</feature>
<feature type="transmembrane region" description="Helical" evidence="7">
    <location>
        <begin position="240"/>
        <end position="262"/>
    </location>
</feature>
<keyword evidence="10" id="KW-1185">Reference proteome</keyword>
<dbReference type="RefSeq" id="WP_218098594.1">
    <property type="nucleotide sequence ID" value="NZ_CAJVCE010000005.1"/>
</dbReference>
<feature type="transmembrane region" description="Helical" evidence="7">
    <location>
        <begin position="117"/>
        <end position="138"/>
    </location>
</feature>
<evidence type="ECO:0000256" key="1">
    <source>
        <dbReference type="ARBA" id="ARBA00004651"/>
    </source>
</evidence>
<dbReference type="PROSITE" id="PS50850">
    <property type="entry name" value="MFS"/>
    <property type="match status" value="1"/>
</dbReference>
<feature type="transmembrane region" description="Helical" evidence="7">
    <location>
        <begin position="92"/>
        <end position="111"/>
    </location>
</feature>
<feature type="transmembrane region" description="Helical" evidence="7">
    <location>
        <begin position="316"/>
        <end position="338"/>
    </location>
</feature>
<keyword evidence="5 7" id="KW-1133">Transmembrane helix</keyword>
<dbReference type="CDD" id="cd17321">
    <property type="entry name" value="MFS_MMR_MDR_like"/>
    <property type="match status" value="1"/>
</dbReference>
<feature type="transmembrane region" description="Helical" evidence="7">
    <location>
        <begin position="283"/>
        <end position="310"/>
    </location>
</feature>
<feature type="transmembrane region" description="Helical" evidence="7">
    <location>
        <begin position="216"/>
        <end position="234"/>
    </location>
</feature>
<feature type="transmembrane region" description="Helical" evidence="7">
    <location>
        <begin position="25"/>
        <end position="47"/>
    </location>
</feature>
<feature type="transmembrane region" description="Helical" evidence="7">
    <location>
        <begin position="150"/>
        <end position="173"/>
    </location>
</feature>
<feature type="transmembrane region" description="Helical" evidence="7">
    <location>
        <begin position="62"/>
        <end position="80"/>
    </location>
</feature>
<evidence type="ECO:0000256" key="4">
    <source>
        <dbReference type="ARBA" id="ARBA00022692"/>
    </source>
</evidence>
<protein>
    <submittedName>
        <fullName evidence="9">Multidrug resistance protein MdtD</fullName>
    </submittedName>
</protein>
<keyword evidence="4 7" id="KW-0812">Transmembrane</keyword>
<feature type="domain" description="Major facilitator superfamily (MFS) profile" evidence="8">
    <location>
        <begin position="26"/>
        <end position="555"/>
    </location>
</feature>
<gene>
    <name evidence="9" type="primary">mdtD_1</name>
    <name evidence="9" type="ORF">PAECIP111802_02267</name>
</gene>
<dbReference type="PANTHER" id="PTHR42718:SF39">
    <property type="entry name" value="ACTINORHODIN TRANSPORTER-RELATED"/>
    <property type="match status" value="1"/>
</dbReference>
<feature type="transmembrane region" description="Helical" evidence="7">
    <location>
        <begin position="185"/>
        <end position="204"/>
    </location>
</feature>
<evidence type="ECO:0000256" key="5">
    <source>
        <dbReference type="ARBA" id="ARBA00022989"/>
    </source>
</evidence>
<evidence type="ECO:0000259" key="8">
    <source>
        <dbReference type="PROSITE" id="PS50850"/>
    </source>
</evidence>
<evidence type="ECO:0000256" key="2">
    <source>
        <dbReference type="ARBA" id="ARBA00022448"/>
    </source>
</evidence>
<keyword evidence="6 7" id="KW-0472">Membrane</keyword>
<accession>A0ABM8VG05</accession>
<feature type="transmembrane region" description="Helical" evidence="7">
    <location>
        <begin position="528"/>
        <end position="550"/>
    </location>
</feature>
<dbReference type="PANTHER" id="PTHR42718">
    <property type="entry name" value="MAJOR FACILITATOR SUPERFAMILY MULTIDRUG TRANSPORTER MFSC"/>
    <property type="match status" value="1"/>
</dbReference>
<evidence type="ECO:0000256" key="7">
    <source>
        <dbReference type="SAM" id="Phobius"/>
    </source>
</evidence>
<dbReference type="Pfam" id="PF07690">
    <property type="entry name" value="MFS_1"/>
    <property type="match status" value="1"/>
</dbReference>
<organism evidence="9 10">
    <name type="scientific">Paenibacillus allorhizosphaerae</name>
    <dbReference type="NCBI Taxonomy" id="2849866"/>
    <lineage>
        <taxon>Bacteria</taxon>
        <taxon>Bacillati</taxon>
        <taxon>Bacillota</taxon>
        <taxon>Bacilli</taxon>
        <taxon>Bacillales</taxon>
        <taxon>Paenibacillaceae</taxon>
        <taxon>Paenibacillus</taxon>
    </lineage>
</organism>
<evidence type="ECO:0000313" key="10">
    <source>
        <dbReference type="Proteomes" id="UP000730618"/>
    </source>
</evidence>
<dbReference type="InterPro" id="IPR011701">
    <property type="entry name" value="MFS"/>
</dbReference>
<reference evidence="9 10" key="1">
    <citation type="submission" date="2021-06" db="EMBL/GenBank/DDBJ databases">
        <authorList>
            <person name="Criscuolo A."/>
        </authorList>
    </citation>
    <scope>NUCLEOTIDE SEQUENCE [LARGE SCALE GENOMIC DNA]</scope>
    <source>
        <strain evidence="10">CIP 111802</strain>
    </source>
</reference>
<dbReference type="EMBL" id="CAJVCE010000005">
    <property type="protein sequence ID" value="CAG7636573.1"/>
    <property type="molecule type" value="Genomic_DNA"/>
</dbReference>
<evidence type="ECO:0000256" key="3">
    <source>
        <dbReference type="ARBA" id="ARBA00022475"/>
    </source>
</evidence>